<organism evidence="9 10">
    <name type="scientific">Xylaria bambusicola</name>
    <dbReference type="NCBI Taxonomy" id="326684"/>
    <lineage>
        <taxon>Eukaryota</taxon>
        <taxon>Fungi</taxon>
        <taxon>Dikarya</taxon>
        <taxon>Ascomycota</taxon>
        <taxon>Pezizomycotina</taxon>
        <taxon>Sordariomycetes</taxon>
        <taxon>Xylariomycetidae</taxon>
        <taxon>Xylariales</taxon>
        <taxon>Xylariaceae</taxon>
        <taxon>Xylaria</taxon>
    </lineage>
</organism>
<evidence type="ECO:0000313" key="9">
    <source>
        <dbReference type="EMBL" id="KAK5633727.1"/>
    </source>
</evidence>
<dbReference type="SUPFAM" id="SSF103473">
    <property type="entry name" value="MFS general substrate transporter"/>
    <property type="match status" value="1"/>
</dbReference>
<dbReference type="InterPro" id="IPR036259">
    <property type="entry name" value="MFS_trans_sf"/>
</dbReference>
<dbReference type="CDD" id="cd12148">
    <property type="entry name" value="fungal_TF_MHR"/>
    <property type="match status" value="1"/>
</dbReference>
<dbReference type="AlphaFoldDB" id="A0AAN7Z8Z3"/>
<dbReference type="FunFam" id="1.20.1250.20:FF:000018">
    <property type="entry name" value="MFS transporter permease"/>
    <property type="match status" value="1"/>
</dbReference>
<gene>
    <name evidence="9" type="ORF">RRF57_009441</name>
</gene>
<evidence type="ECO:0000256" key="6">
    <source>
        <dbReference type="SAM" id="MobiDB-lite"/>
    </source>
</evidence>
<dbReference type="Pfam" id="PF07690">
    <property type="entry name" value="MFS_1"/>
    <property type="match status" value="1"/>
</dbReference>
<keyword evidence="10" id="KW-1185">Reference proteome</keyword>
<evidence type="ECO:0000313" key="10">
    <source>
        <dbReference type="Proteomes" id="UP001305414"/>
    </source>
</evidence>
<feature type="domain" description="Major facilitator superfamily (MFS) profile" evidence="8">
    <location>
        <begin position="692"/>
        <end position="1111"/>
    </location>
</feature>
<feature type="transmembrane region" description="Helical" evidence="7">
    <location>
        <begin position="758"/>
        <end position="777"/>
    </location>
</feature>
<feature type="region of interest" description="Disordered" evidence="6">
    <location>
        <begin position="591"/>
        <end position="621"/>
    </location>
</feature>
<dbReference type="PANTHER" id="PTHR43791">
    <property type="entry name" value="PERMEASE-RELATED"/>
    <property type="match status" value="1"/>
</dbReference>
<protein>
    <recommendedName>
        <fullName evidence="8">Major facilitator superfamily (MFS) profile domain-containing protein</fullName>
    </recommendedName>
</protein>
<accession>A0AAN7Z8Z3</accession>
<feature type="transmembrane region" description="Helical" evidence="7">
    <location>
        <begin position="1083"/>
        <end position="1105"/>
    </location>
</feature>
<feature type="transmembrane region" description="Helical" evidence="7">
    <location>
        <begin position="1020"/>
        <end position="1039"/>
    </location>
</feature>
<sequence>MYKSCTFRLLTVLFCADTYFSFYETLAHTRWGIDPVLHTVDFVRRRSAFLFTSIVAASALFSPSLEALHKRLSRHRQKLADLVITKRYKSVEIVLAFMVNIPWISAGEHWADDETSTYMSMASSIALDLYLNKIILPSSPEAPFSRDNIPLSDQISSRKALNVDGFTEIDPESEMGRRLIRRRERTWLSLFVLERGVCLARGRSYMLPMSQLIENCDQWHLCELADRWDGSIVSVAVLRRDLAKLITTLRRICDSYVKGVSETSVVDNLKNEITIFFDRWYHTWPLQLGNRERFVEFALPPYVEILASHTRLSMYSSIINHSTAPVGARHFFRAAGLSSALNVLRVAVQGEGQLRSMPNNTAIMISFAACFALRVSAVADDRGSSLAPSIRALIAETIDVLDRIGSKPVQRKGLSCLFAGQLRQILKLALRSAEATRLPLAESNGVMDTGPVYPNNPSANATAHLTTNQVSAQPQMPTGGDMQSDYLLFSTMSNDQLNEAINNTDVGLDALWEDFQFQQPSELDWMDWRKETMAVMPSFTLVQIHFAPPVKSRIAASRIDLLDGYNMVPAFKPAFLPIGFGVRTPAAQPSLRYKPPFTAPTQAEQTATTMSEKEESDFRASNMDKNGAEELESVEKGELSSPSVEDTVDKTLERRVLWKLDTRGGGILENNYMVDLESRANNDPFLSQTHRILPLLAVLFLCSFFDRTNVGNARLYGLEDEIGITDHQYDVGLAVFYATYIFGEIPSNLILKKVTPSIWLPCLAFFWGVIAMSTGFIKTFSHFVAVRALLGLCEGGLLPGIILYLSGTYRRSELAIRIGIFYTSASLSGAFSGLLARAISELGGKGGLSSWRWIFIIFGLFTTTVGFTTFWLLPNNVATARFFTPEEREYAVQRLRAQAASSSGREQEETERFAWSEVARGVFNWQTWLSASAYFGILSGLYSFGLFLPTIIRDLGYTANEAQLWSVIPYAVAVIATLCTAYLSDHFRVRGIIMLCSLPIAIIGYAVIANTPYPNVKYGMTFLMATGLYSSVPPVLGWLSNNSAGHYKRATTSALQLAIANAGGFVAVFIYPKKQGPQYHKGHTIVLSLLTAGWFLVLANVLYCWKVNRDKARGKYDKYMGYKDDRDPTFKLVL</sequence>
<feature type="transmembrane region" description="Helical" evidence="7">
    <location>
        <begin position="818"/>
        <end position="839"/>
    </location>
</feature>
<feature type="transmembrane region" description="Helical" evidence="7">
    <location>
        <begin position="783"/>
        <end position="806"/>
    </location>
</feature>
<reference evidence="9 10" key="1">
    <citation type="submission" date="2023-10" db="EMBL/GenBank/DDBJ databases">
        <title>Draft genome sequence of Xylaria bambusicola isolate GMP-LS, the root and basal stem rot pathogen of sugarcane in Indonesia.</title>
        <authorList>
            <person name="Selvaraj P."/>
            <person name="Muralishankar V."/>
            <person name="Muruganantham S."/>
            <person name="Sp S."/>
            <person name="Haryani S."/>
            <person name="Lau K.J.X."/>
            <person name="Naqvi N.I."/>
        </authorList>
    </citation>
    <scope>NUCLEOTIDE SEQUENCE [LARGE SCALE GENOMIC DNA]</scope>
    <source>
        <strain evidence="9">GMP-LS</strain>
    </source>
</reference>
<dbReference type="InterPro" id="IPR020846">
    <property type="entry name" value="MFS_dom"/>
</dbReference>
<dbReference type="GO" id="GO:0022857">
    <property type="term" value="F:transmembrane transporter activity"/>
    <property type="evidence" value="ECO:0007669"/>
    <property type="project" value="InterPro"/>
</dbReference>
<dbReference type="Proteomes" id="UP001305414">
    <property type="component" value="Unassembled WGS sequence"/>
</dbReference>
<feature type="transmembrane region" description="Helical" evidence="7">
    <location>
        <begin position="991"/>
        <end position="1008"/>
    </location>
</feature>
<comment type="subcellular location">
    <subcellularLocation>
        <location evidence="1">Membrane</location>
        <topology evidence="1">Multi-pass membrane protein</topology>
    </subcellularLocation>
</comment>
<comment type="caution">
    <text evidence="9">The sequence shown here is derived from an EMBL/GenBank/DDBJ whole genome shotgun (WGS) entry which is preliminary data.</text>
</comment>
<dbReference type="EMBL" id="JAWHQM010000035">
    <property type="protein sequence ID" value="KAK5633727.1"/>
    <property type="molecule type" value="Genomic_DNA"/>
</dbReference>
<keyword evidence="3 7" id="KW-0812">Transmembrane</keyword>
<feature type="compositionally biased region" description="Low complexity" evidence="6">
    <location>
        <begin position="595"/>
        <end position="609"/>
    </location>
</feature>
<keyword evidence="2" id="KW-0813">Transport</keyword>
<evidence type="ECO:0000256" key="3">
    <source>
        <dbReference type="ARBA" id="ARBA00022692"/>
    </source>
</evidence>
<proteinExistence type="predicted"/>
<evidence type="ECO:0000256" key="5">
    <source>
        <dbReference type="ARBA" id="ARBA00023136"/>
    </source>
</evidence>
<dbReference type="GO" id="GO:0016020">
    <property type="term" value="C:membrane"/>
    <property type="evidence" value="ECO:0007669"/>
    <property type="project" value="UniProtKB-SubCell"/>
</dbReference>
<feature type="transmembrane region" description="Helical" evidence="7">
    <location>
        <begin position="933"/>
        <end position="952"/>
    </location>
</feature>
<evidence type="ECO:0000256" key="4">
    <source>
        <dbReference type="ARBA" id="ARBA00022989"/>
    </source>
</evidence>
<evidence type="ECO:0000259" key="8">
    <source>
        <dbReference type="PROSITE" id="PS50850"/>
    </source>
</evidence>
<evidence type="ECO:0000256" key="2">
    <source>
        <dbReference type="ARBA" id="ARBA00022448"/>
    </source>
</evidence>
<keyword evidence="5 7" id="KW-0472">Membrane</keyword>
<feature type="transmembrane region" description="Helical" evidence="7">
    <location>
        <begin position="851"/>
        <end position="873"/>
    </location>
</feature>
<name>A0AAN7Z8Z3_9PEZI</name>
<keyword evidence="4 7" id="KW-1133">Transmembrane helix</keyword>
<dbReference type="InterPro" id="IPR011701">
    <property type="entry name" value="MFS"/>
</dbReference>
<dbReference type="Gene3D" id="1.20.1250.20">
    <property type="entry name" value="MFS general substrate transporter like domains"/>
    <property type="match status" value="2"/>
</dbReference>
<evidence type="ECO:0000256" key="1">
    <source>
        <dbReference type="ARBA" id="ARBA00004141"/>
    </source>
</evidence>
<dbReference type="PROSITE" id="PS50850">
    <property type="entry name" value="MFS"/>
    <property type="match status" value="1"/>
</dbReference>
<feature type="transmembrane region" description="Helical" evidence="7">
    <location>
        <begin position="1051"/>
        <end position="1071"/>
    </location>
</feature>
<feature type="transmembrane region" description="Helical" evidence="7">
    <location>
        <begin position="964"/>
        <end position="984"/>
    </location>
</feature>
<evidence type="ECO:0000256" key="7">
    <source>
        <dbReference type="SAM" id="Phobius"/>
    </source>
</evidence>
<dbReference type="FunFam" id="1.20.1250.20:FF:000013">
    <property type="entry name" value="MFS general substrate transporter"/>
    <property type="match status" value="1"/>
</dbReference>
<dbReference type="PANTHER" id="PTHR43791:SF67">
    <property type="entry name" value="TRANSPORTER, PUTATIVE (AFU_ORTHOLOGUE AFUA_3G04010)-RELATED"/>
    <property type="match status" value="1"/>
</dbReference>